<dbReference type="AlphaFoldDB" id="A0A4S2H9G2"/>
<dbReference type="NCBIfam" id="TIGR02001">
    <property type="entry name" value="gcw_chp"/>
    <property type="match status" value="1"/>
</dbReference>
<sequence length="231" mass="23913">MRTHLALLATAASFVLLPAAQAQTAPEVEANVAFVSDYRFRGVSLSDETLALQGGLDLGFDSGLYVGAWGSSIEPVGDSEVEVDLYAGYGAELTEGLSFDVGVLAYVYPGQEDTAYGEVYASLTGATGIVESSVGVAYAPEQDNIGNDDNLYVFYSGSAPLGESGLGLVFGVGYETGAFGDPDGDGDDKIDWTLGLTASGYGLDWGLAYVDTSEEGEGVESQVVLSVGKSF</sequence>
<feature type="signal peptide" evidence="1">
    <location>
        <begin position="1"/>
        <end position="22"/>
    </location>
</feature>
<evidence type="ECO:0008006" key="4">
    <source>
        <dbReference type="Google" id="ProtNLM"/>
    </source>
</evidence>
<dbReference type="OrthoDB" id="9793561at2"/>
<evidence type="ECO:0000313" key="3">
    <source>
        <dbReference type="Proteomes" id="UP000305451"/>
    </source>
</evidence>
<keyword evidence="1" id="KW-0732">Signal</keyword>
<name>A0A4S2H9G2_9PROT</name>
<evidence type="ECO:0000313" key="2">
    <source>
        <dbReference type="EMBL" id="TGY92500.1"/>
    </source>
</evidence>
<dbReference type="Pfam" id="PF09694">
    <property type="entry name" value="Gcw_chp"/>
    <property type="match status" value="1"/>
</dbReference>
<accession>A0A4S2H9G2</accession>
<dbReference type="Proteomes" id="UP000305451">
    <property type="component" value="Unassembled WGS sequence"/>
</dbReference>
<reference evidence="2 3" key="1">
    <citation type="journal article" date="2013" name="Int. J. Syst. Evol. Microbiol.">
        <title>Marinicauda pacifica gen. nov., sp. nov., a prosthecate alphaproteobacterium of the family Hyphomonadaceae isolated from deep seawater.</title>
        <authorList>
            <person name="Zhang X.Y."/>
            <person name="Li G.W."/>
            <person name="Wang C.S."/>
            <person name="Zhang Y.J."/>
            <person name="Xu X.W."/>
            <person name="Li H."/>
            <person name="Liu A."/>
            <person name="Liu C."/>
            <person name="Xie B.B."/>
            <person name="Qin Q.L."/>
            <person name="Xu Z."/>
            <person name="Chen X.L."/>
            <person name="Zhou B.C."/>
            <person name="Zhang Y.Z."/>
        </authorList>
    </citation>
    <scope>NUCLEOTIDE SEQUENCE [LARGE SCALE GENOMIC DNA]</scope>
    <source>
        <strain evidence="2 3">P-1 km-3</strain>
    </source>
</reference>
<keyword evidence="3" id="KW-1185">Reference proteome</keyword>
<dbReference type="RefSeq" id="WP_135945635.1">
    <property type="nucleotide sequence ID" value="NZ_BMEI01000003.1"/>
</dbReference>
<evidence type="ECO:0000256" key="1">
    <source>
        <dbReference type="SAM" id="SignalP"/>
    </source>
</evidence>
<organism evidence="2 3">
    <name type="scientific">Marinicauda pacifica</name>
    <dbReference type="NCBI Taxonomy" id="1133559"/>
    <lineage>
        <taxon>Bacteria</taxon>
        <taxon>Pseudomonadati</taxon>
        <taxon>Pseudomonadota</taxon>
        <taxon>Alphaproteobacteria</taxon>
        <taxon>Maricaulales</taxon>
        <taxon>Maricaulaceae</taxon>
        <taxon>Marinicauda</taxon>
    </lineage>
</organism>
<dbReference type="InterPro" id="IPR010239">
    <property type="entry name" value="CHP02001"/>
</dbReference>
<dbReference type="EMBL" id="SRXV01000003">
    <property type="protein sequence ID" value="TGY92500.1"/>
    <property type="molecule type" value="Genomic_DNA"/>
</dbReference>
<proteinExistence type="predicted"/>
<gene>
    <name evidence="2" type="ORF">E5162_12755</name>
</gene>
<comment type="caution">
    <text evidence="2">The sequence shown here is derived from an EMBL/GenBank/DDBJ whole genome shotgun (WGS) entry which is preliminary data.</text>
</comment>
<feature type="chain" id="PRO_5020782729" description="Porin" evidence="1">
    <location>
        <begin position="23"/>
        <end position="231"/>
    </location>
</feature>
<protein>
    <recommendedName>
        <fullName evidence="4">Porin</fullName>
    </recommendedName>
</protein>